<keyword evidence="2" id="KW-1185">Reference proteome</keyword>
<evidence type="ECO:0000313" key="2">
    <source>
        <dbReference type="Proteomes" id="UP000003835"/>
    </source>
</evidence>
<protein>
    <submittedName>
        <fullName evidence="1">Uncharacterized protein</fullName>
    </submittedName>
</protein>
<dbReference type="EMBL" id="DS989849">
    <property type="protein sequence ID" value="EDX75576.1"/>
    <property type="molecule type" value="Genomic_DNA"/>
</dbReference>
<name>B4VR88_9CYAN</name>
<dbReference type="HOGENOM" id="CLU_2988836_0_0_3"/>
<accession>B4VR88</accession>
<sequence>MSNPVKVLDPNSMEAYRTRVQCFAGELKAAKNQVARVNIALILADAATTLVSTAGTR</sequence>
<organism evidence="1 2">
    <name type="scientific">Coleofasciculus chthonoplastes PCC 7420</name>
    <dbReference type="NCBI Taxonomy" id="118168"/>
    <lineage>
        <taxon>Bacteria</taxon>
        <taxon>Bacillati</taxon>
        <taxon>Cyanobacteriota</taxon>
        <taxon>Cyanophyceae</taxon>
        <taxon>Coleofasciculales</taxon>
        <taxon>Coleofasciculaceae</taxon>
        <taxon>Coleofasciculus</taxon>
    </lineage>
</organism>
<proteinExistence type="predicted"/>
<dbReference type="Proteomes" id="UP000003835">
    <property type="component" value="Unassembled WGS sequence"/>
</dbReference>
<dbReference type="AlphaFoldDB" id="B4VR88"/>
<dbReference type="STRING" id="118168.MC7420_1494"/>
<dbReference type="RefSeq" id="WP_006101283.1">
    <property type="nucleotide sequence ID" value="NZ_DS989849.1"/>
</dbReference>
<reference evidence="1 2" key="1">
    <citation type="submission" date="2008-07" db="EMBL/GenBank/DDBJ databases">
        <authorList>
            <person name="Tandeau de Marsac N."/>
            <person name="Ferriera S."/>
            <person name="Johnson J."/>
            <person name="Kravitz S."/>
            <person name="Beeson K."/>
            <person name="Sutton G."/>
            <person name="Rogers Y.-H."/>
            <person name="Friedman R."/>
            <person name="Frazier M."/>
            <person name="Venter J.C."/>
        </authorList>
    </citation>
    <scope>NUCLEOTIDE SEQUENCE [LARGE SCALE GENOMIC DNA]</scope>
    <source>
        <strain evidence="1 2">PCC 7420</strain>
    </source>
</reference>
<gene>
    <name evidence="1" type="ORF">MC7420_1494</name>
</gene>
<evidence type="ECO:0000313" key="1">
    <source>
        <dbReference type="EMBL" id="EDX75576.1"/>
    </source>
</evidence>